<reference evidence="2" key="1">
    <citation type="submission" date="2019-11" db="EMBL/GenBank/DDBJ databases">
        <title>Whole genome comparisons of Staphylococcus agnetis isolates from cattle and chickens.</title>
        <authorList>
            <person name="Rhoads D."/>
            <person name="Shwani A."/>
            <person name="Adkins P."/>
            <person name="Calcutt M."/>
            <person name="Middleton J."/>
        </authorList>
    </citation>
    <scope>NUCLEOTIDE SEQUENCE</scope>
    <source>
        <strain evidence="2">1387</strain>
    </source>
</reference>
<dbReference type="AlphaFoldDB" id="A0A2T4MKF5"/>
<dbReference type="EMBL" id="WMFL01000082">
    <property type="protein sequence ID" value="NJI03255.1"/>
    <property type="molecule type" value="Genomic_DNA"/>
</dbReference>
<name>A0A2T4MKF5_9STAP</name>
<dbReference type="GeneID" id="57691304"/>
<accession>A0A2T4MKF5</accession>
<evidence type="ECO:0000313" key="2">
    <source>
        <dbReference type="EMBL" id="NJI03255.1"/>
    </source>
</evidence>
<protein>
    <submittedName>
        <fullName evidence="2">Uncharacterized protein</fullName>
    </submittedName>
</protein>
<keyword evidence="1" id="KW-0812">Transmembrane</keyword>
<gene>
    <name evidence="2" type="ORF">GLV84_10485</name>
</gene>
<dbReference type="RefSeq" id="WP_103346120.1">
    <property type="nucleotide sequence ID" value="NZ_CP031266.1"/>
</dbReference>
<feature type="transmembrane region" description="Helical" evidence="1">
    <location>
        <begin position="47"/>
        <end position="68"/>
    </location>
</feature>
<organism evidence="2 3">
    <name type="scientific">Staphylococcus agnetis</name>
    <dbReference type="NCBI Taxonomy" id="985762"/>
    <lineage>
        <taxon>Bacteria</taxon>
        <taxon>Bacillati</taxon>
        <taxon>Bacillota</taxon>
        <taxon>Bacilli</taxon>
        <taxon>Bacillales</taxon>
        <taxon>Staphylococcaceae</taxon>
        <taxon>Staphylococcus</taxon>
    </lineage>
</organism>
<evidence type="ECO:0000256" key="1">
    <source>
        <dbReference type="SAM" id="Phobius"/>
    </source>
</evidence>
<sequence>MLLLLLLTSVLGTLNILLFIAIALDQQGGFEFFWKIDHIPHIEKYVILLFAVGVIMLLVSVYLLLYILKA</sequence>
<proteinExistence type="predicted"/>
<keyword evidence="1" id="KW-1133">Transmembrane helix</keyword>
<comment type="caution">
    <text evidence="2">The sequence shown here is derived from an EMBL/GenBank/DDBJ whole genome shotgun (WGS) entry which is preliminary data.</text>
</comment>
<keyword evidence="1" id="KW-0472">Membrane</keyword>
<dbReference type="Proteomes" id="UP000646308">
    <property type="component" value="Unassembled WGS sequence"/>
</dbReference>
<evidence type="ECO:0000313" key="3">
    <source>
        <dbReference type="Proteomes" id="UP000646308"/>
    </source>
</evidence>